<dbReference type="PANTHER" id="PTHR31947:SF42">
    <property type="entry name" value="DNA_RNA-BINDING PROTEIN ALBA-LIKE DOMAIN-CONTAINING PROTEIN"/>
    <property type="match status" value="1"/>
</dbReference>
<organism evidence="1 2">
    <name type="scientific">Setaria viridis</name>
    <name type="common">Green bristlegrass</name>
    <name type="synonym">Setaria italica subsp. viridis</name>
    <dbReference type="NCBI Taxonomy" id="4556"/>
    <lineage>
        <taxon>Eukaryota</taxon>
        <taxon>Viridiplantae</taxon>
        <taxon>Streptophyta</taxon>
        <taxon>Embryophyta</taxon>
        <taxon>Tracheophyta</taxon>
        <taxon>Spermatophyta</taxon>
        <taxon>Magnoliopsida</taxon>
        <taxon>Liliopsida</taxon>
        <taxon>Poales</taxon>
        <taxon>Poaceae</taxon>
        <taxon>PACMAD clade</taxon>
        <taxon>Panicoideae</taxon>
        <taxon>Panicodae</taxon>
        <taxon>Paniceae</taxon>
        <taxon>Cenchrinae</taxon>
        <taxon>Setaria</taxon>
    </lineage>
</organism>
<name>A0A4U6VBQ5_SETVI</name>
<sequence>MARGRSGRNFGGGGMAYWIRRLDLPLPQCGDWWSLPASNESKTRRLNKTSFLRFCSSLLVKLLATSSKCLHGSAINRDRLHDEVCIVSALRTSTVEISDEMRGHSIQKAKIEIVLGKTENFDELMAASAGEATAGDGEEQS</sequence>
<protein>
    <submittedName>
        <fullName evidence="1">Uncharacterized protein</fullName>
    </submittedName>
</protein>
<keyword evidence="2" id="KW-1185">Reference proteome</keyword>
<dbReference type="EMBL" id="CM016554">
    <property type="protein sequence ID" value="TKW25233.1"/>
    <property type="molecule type" value="Genomic_DNA"/>
</dbReference>
<dbReference type="AlphaFoldDB" id="A0A4U6VBQ5"/>
<proteinExistence type="predicted"/>
<dbReference type="Gramene" id="TKW25233">
    <property type="protein sequence ID" value="TKW25233"/>
    <property type="gene ID" value="SEVIR_3G102700v2"/>
</dbReference>
<accession>A0A4U6VBQ5</accession>
<dbReference type="InterPro" id="IPR014560">
    <property type="entry name" value="UCP030333_Alba"/>
</dbReference>
<dbReference type="GO" id="GO:0005634">
    <property type="term" value="C:nucleus"/>
    <property type="evidence" value="ECO:0007669"/>
    <property type="project" value="TreeGrafter"/>
</dbReference>
<reference evidence="1" key="1">
    <citation type="submission" date="2019-03" db="EMBL/GenBank/DDBJ databases">
        <title>WGS assembly of Setaria viridis.</title>
        <authorList>
            <person name="Huang P."/>
            <person name="Jenkins J."/>
            <person name="Grimwood J."/>
            <person name="Barry K."/>
            <person name="Healey A."/>
            <person name="Mamidi S."/>
            <person name="Sreedasyam A."/>
            <person name="Shu S."/>
            <person name="Feldman M."/>
            <person name="Wu J."/>
            <person name="Yu Y."/>
            <person name="Chen C."/>
            <person name="Johnson J."/>
            <person name="Rokhsar D."/>
            <person name="Baxter I."/>
            <person name="Schmutz J."/>
            <person name="Brutnell T."/>
            <person name="Kellogg E."/>
        </authorList>
    </citation>
    <scope>NUCLEOTIDE SEQUENCE [LARGE SCALE GENOMIC DNA]</scope>
</reference>
<evidence type="ECO:0000313" key="2">
    <source>
        <dbReference type="Proteomes" id="UP000298652"/>
    </source>
</evidence>
<dbReference type="GO" id="GO:0003723">
    <property type="term" value="F:RNA binding"/>
    <property type="evidence" value="ECO:0007669"/>
    <property type="project" value="TreeGrafter"/>
</dbReference>
<dbReference type="Proteomes" id="UP000298652">
    <property type="component" value="Chromosome 3"/>
</dbReference>
<gene>
    <name evidence="1" type="ORF">SEVIR_3G102700v2</name>
</gene>
<dbReference type="PANTHER" id="PTHR31947">
    <property type="entry name" value="DNA/RNA-BINDING PROTEIN ALBA 3"/>
    <property type="match status" value="1"/>
</dbReference>
<dbReference type="Gene3D" id="3.30.110.20">
    <property type="entry name" value="Alba-like domain"/>
    <property type="match status" value="1"/>
</dbReference>
<dbReference type="InterPro" id="IPR036882">
    <property type="entry name" value="Alba-like_dom_sf"/>
</dbReference>
<evidence type="ECO:0000313" key="1">
    <source>
        <dbReference type="EMBL" id="TKW25233.1"/>
    </source>
</evidence>